<keyword evidence="7 8" id="KW-0114">cAMP</keyword>
<dbReference type="OMA" id="SQTRCVG"/>
<evidence type="ECO:0000313" key="12">
    <source>
        <dbReference type="Proteomes" id="UP000242381"/>
    </source>
</evidence>
<gene>
    <name evidence="11" type="ORF">BCV71DRAFT_103503</name>
</gene>
<dbReference type="InterPro" id="IPR000595">
    <property type="entry name" value="cNMP-bd_dom"/>
</dbReference>
<feature type="binding site" evidence="9">
    <location>
        <position position="224"/>
    </location>
    <ligand>
        <name>3',5'-cyclic AMP</name>
        <dbReference type="ChEBI" id="CHEBI:58165"/>
        <label>1</label>
    </ligand>
</feature>
<dbReference type="GO" id="GO:0005634">
    <property type="term" value="C:nucleus"/>
    <property type="evidence" value="ECO:0007669"/>
    <property type="project" value="TreeGrafter"/>
</dbReference>
<keyword evidence="11" id="KW-0418">Kinase</keyword>
<evidence type="ECO:0000256" key="7">
    <source>
        <dbReference type="ARBA" id="ARBA00023149"/>
    </source>
</evidence>
<accession>A0A0C7AYN0</accession>
<sequence length="405" mass="46355">MESFQFSSYADEYTQLLTELHEAYCKDQPEDVLQYCSNFFNKKLEEQRSMYFRQQHNPFLETERHPLADTDDYPTRDRAYSSFTVTTTTTSIDGELDDNFSIEPLSMQPNYNRGRRTSVSAESMAPAGNKFVKKIIPKTEAQMERIRNSVGNNFLFKNLDEEHHQDVVNAMMEMTIEEGKTIIEQGAVGDYFYIVDSGTFDCFITKDGKTDKVTSYETGGSFGELALMYNAPRAATIVATSDAKVWALDRVTFRTILMENTSLKRKMYESFLAEVPLLKSLESYERHKIADALESVYFQDKEQVMKQGDIGDQFYLIESGTAVFYKTDKNGEQQEVNQLGRGSYFGELALLNDSPRAATVIAKGRLKCATLNKKAFTRLLGPVHEILKRNSENYYAIINQQQQQQ</sequence>
<feature type="binding site" evidence="9">
    <location>
        <position position="233"/>
    </location>
    <ligand>
        <name>3',5'-cyclic AMP</name>
        <dbReference type="ChEBI" id="CHEBI:58165"/>
        <label>1</label>
    </ligand>
</feature>
<dbReference type="PANTHER" id="PTHR11635">
    <property type="entry name" value="CAMP-DEPENDENT PROTEIN KINASE REGULATORY CHAIN"/>
    <property type="match status" value="1"/>
</dbReference>
<dbReference type="OrthoDB" id="417078at2759"/>
<dbReference type="GO" id="GO:0004862">
    <property type="term" value="F:cAMP-dependent protein kinase inhibitor activity"/>
    <property type="evidence" value="ECO:0007669"/>
    <property type="project" value="TreeGrafter"/>
</dbReference>
<name>A0A0C7AYN0_RHIZD</name>
<dbReference type="SUPFAM" id="SSF51206">
    <property type="entry name" value="cAMP-binding domain-like"/>
    <property type="match status" value="2"/>
</dbReference>
<dbReference type="InterPro" id="IPR050503">
    <property type="entry name" value="cAMP-dep_PK_reg_su-like"/>
</dbReference>
<dbReference type="SMART" id="SM00100">
    <property type="entry name" value="cNMP"/>
    <property type="match status" value="2"/>
</dbReference>
<reference evidence="11 12" key="1">
    <citation type="journal article" date="2016" name="Proc. Natl. Acad. Sci. U.S.A.">
        <title>Lipid metabolic changes in an early divergent fungus govern the establishment of a mutualistic symbiosis with endobacteria.</title>
        <authorList>
            <person name="Lastovetsky O.A."/>
            <person name="Gaspar M.L."/>
            <person name="Mondo S.J."/>
            <person name="LaButti K.M."/>
            <person name="Sandor L."/>
            <person name="Grigoriev I.V."/>
            <person name="Henry S.A."/>
            <person name="Pawlowska T.E."/>
        </authorList>
    </citation>
    <scope>NUCLEOTIDE SEQUENCE [LARGE SCALE GENOMIC DNA]</scope>
    <source>
        <strain evidence="11 12">ATCC 11559</strain>
    </source>
</reference>
<dbReference type="FunFam" id="2.60.120.10:FF:000039">
    <property type="entry name" value="cAMP-dependent protein kinase regulatory subunit"/>
    <property type="match status" value="1"/>
</dbReference>
<dbReference type="GO" id="GO:0005829">
    <property type="term" value="C:cytosol"/>
    <property type="evidence" value="ECO:0007669"/>
    <property type="project" value="TreeGrafter"/>
</dbReference>
<dbReference type="Pfam" id="PF00027">
    <property type="entry name" value="cNMP_binding"/>
    <property type="match status" value="2"/>
</dbReference>
<feature type="domain" description="Cyclic nucleotide-binding" evidence="10">
    <location>
        <begin position="277"/>
        <end position="397"/>
    </location>
</feature>
<evidence type="ECO:0000256" key="9">
    <source>
        <dbReference type="PIRSR" id="PIRSR000548-1"/>
    </source>
</evidence>
<dbReference type="PRINTS" id="PR00103">
    <property type="entry name" value="CAMPKINASE"/>
</dbReference>
<evidence type="ECO:0000256" key="3">
    <source>
        <dbReference type="ARBA" id="ARBA00022553"/>
    </source>
</evidence>
<dbReference type="InterPro" id="IPR018490">
    <property type="entry name" value="cNMP-bd_dom_sf"/>
</dbReference>
<evidence type="ECO:0000313" key="11">
    <source>
        <dbReference type="EMBL" id="ORE19319.1"/>
    </source>
</evidence>
<dbReference type="PIRSF" id="PIRSF000548">
    <property type="entry name" value="PK_regulatory"/>
    <property type="match status" value="1"/>
</dbReference>
<feature type="binding site" evidence="9">
    <location>
        <position position="347"/>
    </location>
    <ligand>
        <name>3',5'-cyclic AMP</name>
        <dbReference type="ChEBI" id="CHEBI:58165"/>
        <label>2</label>
    </ligand>
</feature>
<dbReference type="PROSITE" id="PS00889">
    <property type="entry name" value="CNMP_BINDING_2"/>
    <property type="match status" value="2"/>
</dbReference>
<comment type="similarity">
    <text evidence="1 8">Belongs to the cAMP-dependent kinase regulatory chain family.</text>
</comment>
<keyword evidence="3" id="KW-0597">Phosphoprotein</keyword>
<dbReference type="FunFam" id="2.60.120.10:FF:000006">
    <property type="entry name" value="cAMP-dependent protein kinase type I-alpha regulatory subunit"/>
    <property type="match status" value="1"/>
</dbReference>
<keyword evidence="4 8" id="KW-0116">cAMP-binding</keyword>
<feature type="domain" description="Cyclic nucleotide-binding" evidence="10">
    <location>
        <begin position="155"/>
        <end position="274"/>
    </location>
</feature>
<dbReference type="CDD" id="cd12098">
    <property type="entry name" value="DD_R_ScPKA-like"/>
    <property type="match status" value="1"/>
</dbReference>
<evidence type="ECO:0000256" key="4">
    <source>
        <dbReference type="ARBA" id="ARBA00022566"/>
    </source>
</evidence>
<keyword evidence="6 8" id="KW-0547">Nucleotide-binding</keyword>
<dbReference type="Proteomes" id="UP000242381">
    <property type="component" value="Unassembled WGS sequence"/>
</dbReference>
<dbReference type="Gene3D" id="2.60.120.10">
    <property type="entry name" value="Jelly Rolls"/>
    <property type="match status" value="2"/>
</dbReference>
<dbReference type="InterPro" id="IPR018488">
    <property type="entry name" value="cNMP-bd_CS"/>
</dbReference>
<proteinExistence type="inferred from homology"/>
<dbReference type="GO" id="GO:0033554">
    <property type="term" value="P:cellular response to stress"/>
    <property type="evidence" value="ECO:0007669"/>
    <property type="project" value="UniProtKB-ARBA"/>
</dbReference>
<dbReference type="Pfam" id="PF02197">
    <property type="entry name" value="RIIa"/>
    <property type="match status" value="1"/>
</dbReference>
<dbReference type="InterPro" id="IPR003117">
    <property type="entry name" value="cAMP_dep_PK_reg_su_I/II_a/b"/>
</dbReference>
<dbReference type="CDD" id="cd00038">
    <property type="entry name" value="CAP_ED"/>
    <property type="match status" value="2"/>
</dbReference>
<keyword evidence="5" id="KW-0677">Repeat</keyword>
<dbReference type="GO" id="GO:0016301">
    <property type="term" value="F:kinase activity"/>
    <property type="evidence" value="ECO:0007669"/>
    <property type="project" value="UniProtKB-KW"/>
</dbReference>
<keyword evidence="11" id="KW-0808">Transferase</keyword>
<dbReference type="VEuPathDB" id="FungiDB:BCV72DRAFT_242103"/>
<protein>
    <recommendedName>
        <fullName evidence="2 8">cAMP-dependent protein kinase regulatory subunit</fullName>
    </recommendedName>
</protein>
<dbReference type="SUPFAM" id="SSF47391">
    <property type="entry name" value="Dimerization-anchoring domain of cAMP-dependent PK regulatory subunit"/>
    <property type="match status" value="1"/>
</dbReference>
<feature type="binding site" evidence="9">
    <location>
        <position position="356"/>
    </location>
    <ligand>
        <name>3',5'-cyclic AMP</name>
        <dbReference type="ChEBI" id="CHEBI:58165"/>
        <label>2</label>
    </ligand>
</feature>
<dbReference type="GO" id="GO:0034236">
    <property type="term" value="F:protein kinase A catalytic subunit binding"/>
    <property type="evidence" value="ECO:0007669"/>
    <property type="project" value="TreeGrafter"/>
</dbReference>
<dbReference type="AlphaFoldDB" id="A0A0C7AYN0"/>
<dbReference type="GO" id="GO:0030552">
    <property type="term" value="F:cAMP binding"/>
    <property type="evidence" value="ECO:0007669"/>
    <property type="project" value="UniProtKB-KW"/>
</dbReference>
<organism evidence="11 12">
    <name type="scientific">Rhizopus microsporus</name>
    <dbReference type="NCBI Taxonomy" id="58291"/>
    <lineage>
        <taxon>Eukaryota</taxon>
        <taxon>Fungi</taxon>
        <taxon>Fungi incertae sedis</taxon>
        <taxon>Mucoromycota</taxon>
        <taxon>Mucoromycotina</taxon>
        <taxon>Mucoromycetes</taxon>
        <taxon>Mucorales</taxon>
        <taxon>Mucorineae</taxon>
        <taxon>Rhizopodaceae</taxon>
        <taxon>Rhizopus</taxon>
    </lineage>
</organism>
<comment type="subunit">
    <text evidence="8">Tetramer, composed of 2 regulatory (R) and 2 catalytic (C) subunits. In the presence of cAMP it dissociates into 2 active monomeric C subunits and an R dimer.</text>
</comment>
<dbReference type="PANTHER" id="PTHR11635:SF152">
    <property type="entry name" value="CAMP-DEPENDENT PROTEIN KINASE TYPE I REGULATORY SUBUNIT-RELATED"/>
    <property type="match status" value="1"/>
</dbReference>
<dbReference type="InterPro" id="IPR014710">
    <property type="entry name" value="RmlC-like_jellyroll"/>
</dbReference>
<dbReference type="EMBL" id="KV921313">
    <property type="protein sequence ID" value="ORE19319.1"/>
    <property type="molecule type" value="Genomic_DNA"/>
</dbReference>
<dbReference type="GO" id="GO:0005952">
    <property type="term" value="C:cAMP-dependent protein kinase complex"/>
    <property type="evidence" value="ECO:0007669"/>
    <property type="project" value="InterPro"/>
</dbReference>
<evidence type="ECO:0000256" key="8">
    <source>
        <dbReference type="PIRNR" id="PIRNR000548"/>
    </source>
</evidence>
<evidence type="ECO:0000256" key="6">
    <source>
        <dbReference type="ARBA" id="ARBA00022741"/>
    </source>
</evidence>
<dbReference type="SMART" id="SM00394">
    <property type="entry name" value="RIIa"/>
    <property type="match status" value="1"/>
</dbReference>
<dbReference type="InterPro" id="IPR012198">
    <property type="entry name" value="cAMP_dep_PK_reg_su"/>
</dbReference>
<dbReference type="PROSITE" id="PS50042">
    <property type="entry name" value="CNMP_BINDING_3"/>
    <property type="match status" value="2"/>
</dbReference>
<evidence type="ECO:0000256" key="2">
    <source>
        <dbReference type="ARBA" id="ARBA00020355"/>
    </source>
</evidence>
<evidence type="ECO:0000256" key="5">
    <source>
        <dbReference type="ARBA" id="ARBA00022737"/>
    </source>
</evidence>
<evidence type="ECO:0000259" key="10">
    <source>
        <dbReference type="PROSITE" id="PS50042"/>
    </source>
</evidence>
<dbReference type="PROSITE" id="PS00888">
    <property type="entry name" value="CNMP_BINDING_1"/>
    <property type="match status" value="1"/>
</dbReference>
<evidence type="ECO:0000256" key="1">
    <source>
        <dbReference type="ARBA" id="ARBA00005753"/>
    </source>
</evidence>